<keyword evidence="3 5" id="KW-1133">Transmembrane helix</keyword>
<dbReference type="InterPro" id="IPR011701">
    <property type="entry name" value="MFS"/>
</dbReference>
<feature type="transmembrane region" description="Helical" evidence="5">
    <location>
        <begin position="295"/>
        <end position="314"/>
    </location>
</feature>
<dbReference type="PROSITE" id="PS00217">
    <property type="entry name" value="SUGAR_TRANSPORT_2"/>
    <property type="match status" value="1"/>
</dbReference>
<evidence type="ECO:0000256" key="2">
    <source>
        <dbReference type="ARBA" id="ARBA00022692"/>
    </source>
</evidence>
<protein>
    <recommendedName>
        <fullName evidence="6">Major facilitator superfamily (MFS) profile domain-containing protein</fullName>
    </recommendedName>
</protein>
<evidence type="ECO:0000259" key="6">
    <source>
        <dbReference type="PROSITE" id="PS50850"/>
    </source>
</evidence>
<dbReference type="RefSeq" id="WP_005168331.1">
    <property type="nucleotide sequence ID" value="NZ_KB850033.1"/>
</dbReference>
<keyword evidence="2 5" id="KW-0812">Transmembrane</keyword>
<dbReference type="InterPro" id="IPR036259">
    <property type="entry name" value="MFS_trans_sf"/>
</dbReference>
<dbReference type="GO" id="GO:0005886">
    <property type="term" value="C:plasma membrane"/>
    <property type="evidence" value="ECO:0007669"/>
    <property type="project" value="TreeGrafter"/>
</dbReference>
<dbReference type="PANTHER" id="PTHR23508">
    <property type="entry name" value="CARBOXYLIC ACID TRANSPORTER PROTEIN HOMOLOG"/>
    <property type="match status" value="1"/>
</dbReference>
<evidence type="ECO:0000256" key="1">
    <source>
        <dbReference type="ARBA" id="ARBA00004141"/>
    </source>
</evidence>
<comment type="caution">
    <text evidence="7">The sequence shown here is derived from an EMBL/GenBank/DDBJ whole genome shotgun (WGS) entry which is preliminary data.</text>
</comment>
<dbReference type="Gene3D" id="1.20.1250.20">
    <property type="entry name" value="MFS general substrate transporter like domains"/>
    <property type="match status" value="1"/>
</dbReference>
<dbReference type="Pfam" id="PF07690">
    <property type="entry name" value="MFS_1"/>
    <property type="match status" value="1"/>
</dbReference>
<feature type="transmembrane region" description="Helical" evidence="5">
    <location>
        <begin position="414"/>
        <end position="434"/>
    </location>
</feature>
<sequence length="453" mass="48094">MSQNSKDIDVQSFIDGNKLSATQKMIMWLCFIIVAIDGFDTAAVGFIAPALKAEWALQATDLAPLFGAGLFGLMAGALVFGPLSDRLGRKPILIGSVVVFGVASVVASFSADLHALIIWRFITGLGLGGALPNAITLTSEYAPSSRRSNLVTMMFCGFTIGSALGGIASAQLLPHLGWHGILLIGGILPLITVPFLYVLLPESLRFLVLKKKSKAKIEQIVHRIAPYIGTMPTLVPTVNEVEKSSFKDLFNKGYALGTVLIWFTFFMSLLIIYMISSWMPTLLTNEGFNLSNASWLTSIFQIGGTIGAIALGILMDKIDATKILSIAYVFGGIFLVCLGLGIEQTNTVLLMFAMFGVGAGISGSQVGVNAFASGFYPTHCRATGVSWANAVGRSGSVVGSLVGGWLMALNLSSFEIMSLLAVPAFCAAVSLILIKYLKHEQSSPATLSTQNSV</sequence>
<feature type="transmembrane region" description="Helical" evidence="5">
    <location>
        <begin position="62"/>
        <end position="80"/>
    </location>
</feature>
<feature type="transmembrane region" description="Helical" evidence="5">
    <location>
        <begin position="150"/>
        <end position="170"/>
    </location>
</feature>
<feature type="transmembrane region" description="Helical" evidence="5">
    <location>
        <begin position="176"/>
        <end position="200"/>
    </location>
</feature>
<dbReference type="PROSITE" id="PS50850">
    <property type="entry name" value="MFS"/>
    <property type="match status" value="1"/>
</dbReference>
<accession>N9M6M8</accession>
<evidence type="ECO:0000256" key="5">
    <source>
        <dbReference type="SAM" id="Phobius"/>
    </source>
</evidence>
<feature type="transmembrane region" description="Helical" evidence="5">
    <location>
        <begin position="323"/>
        <end position="342"/>
    </location>
</feature>
<keyword evidence="8" id="KW-1185">Reference proteome</keyword>
<comment type="subcellular location">
    <subcellularLocation>
        <location evidence="1">Membrane</location>
        <topology evidence="1">Multi-pass membrane protein</topology>
    </subcellularLocation>
</comment>
<evidence type="ECO:0000313" key="7">
    <source>
        <dbReference type="EMBL" id="ENW88785.1"/>
    </source>
</evidence>
<dbReference type="Proteomes" id="UP000023774">
    <property type="component" value="Unassembled WGS sequence"/>
</dbReference>
<dbReference type="CDD" id="cd17365">
    <property type="entry name" value="MFS_PcaK_like"/>
    <property type="match status" value="1"/>
</dbReference>
<feature type="transmembrane region" description="Helical" evidence="5">
    <location>
        <begin position="26"/>
        <end position="50"/>
    </location>
</feature>
<name>N9M6M8_9GAMM</name>
<dbReference type="AlphaFoldDB" id="N9M6M8"/>
<feature type="transmembrane region" description="Helical" evidence="5">
    <location>
        <begin position="348"/>
        <end position="372"/>
    </location>
</feature>
<dbReference type="OrthoDB" id="7066727at2"/>
<dbReference type="InterPro" id="IPR005829">
    <property type="entry name" value="Sugar_transporter_CS"/>
</dbReference>
<reference evidence="7 8" key="1">
    <citation type="submission" date="2013-02" db="EMBL/GenBank/DDBJ databases">
        <title>The Genome Sequence of Acinetobacter sp. NIPH 713.</title>
        <authorList>
            <consortium name="The Broad Institute Genome Sequencing Platform"/>
            <consortium name="The Broad Institute Genome Sequencing Center for Infectious Disease"/>
            <person name="Cerqueira G."/>
            <person name="Feldgarden M."/>
            <person name="Courvalin P."/>
            <person name="Perichon B."/>
            <person name="Grillot-Courvalin C."/>
            <person name="Clermont D."/>
            <person name="Rocha E."/>
            <person name="Yoon E.-J."/>
            <person name="Nemec A."/>
            <person name="Walker B."/>
            <person name="Young S.K."/>
            <person name="Zeng Q."/>
            <person name="Gargeya S."/>
            <person name="Fitzgerald M."/>
            <person name="Haas B."/>
            <person name="Abouelleil A."/>
            <person name="Alvarado L."/>
            <person name="Arachchi H.M."/>
            <person name="Berlin A.M."/>
            <person name="Chapman S.B."/>
            <person name="Dewar J."/>
            <person name="Goldberg J."/>
            <person name="Griggs A."/>
            <person name="Gujja S."/>
            <person name="Hansen M."/>
            <person name="Howarth C."/>
            <person name="Imamovic A."/>
            <person name="Larimer J."/>
            <person name="McCowan C."/>
            <person name="Murphy C."/>
            <person name="Neiman D."/>
            <person name="Pearson M."/>
            <person name="Priest M."/>
            <person name="Roberts A."/>
            <person name="Saif S."/>
            <person name="Shea T."/>
            <person name="Sisk P."/>
            <person name="Sykes S."/>
            <person name="Wortman J."/>
            <person name="Nusbaum C."/>
            <person name="Birren B."/>
        </authorList>
    </citation>
    <scope>NUCLEOTIDE SEQUENCE [LARGE SCALE GENOMIC DNA]</scope>
    <source>
        <strain evidence="7 8">NIPH 713</strain>
    </source>
</reference>
<feature type="transmembrane region" description="Helical" evidence="5">
    <location>
        <begin position="117"/>
        <end position="138"/>
    </location>
</feature>
<evidence type="ECO:0000256" key="3">
    <source>
        <dbReference type="ARBA" id="ARBA00022989"/>
    </source>
</evidence>
<dbReference type="SUPFAM" id="SSF103473">
    <property type="entry name" value="MFS general substrate transporter"/>
    <property type="match status" value="1"/>
</dbReference>
<proteinExistence type="predicted"/>
<dbReference type="EMBL" id="APRJ01000006">
    <property type="protein sequence ID" value="ENW88785.1"/>
    <property type="molecule type" value="Genomic_DNA"/>
</dbReference>
<organism evidence="7 8">
    <name type="scientific">Acinetobacter pseudolwoffii</name>
    <dbReference type="NCBI Taxonomy" id="2053287"/>
    <lineage>
        <taxon>Bacteria</taxon>
        <taxon>Pseudomonadati</taxon>
        <taxon>Pseudomonadota</taxon>
        <taxon>Gammaproteobacteria</taxon>
        <taxon>Moraxellales</taxon>
        <taxon>Moraxellaceae</taxon>
        <taxon>Acinetobacter</taxon>
    </lineage>
</organism>
<dbReference type="HOGENOM" id="CLU_001265_46_4_6"/>
<feature type="domain" description="Major facilitator superfamily (MFS) profile" evidence="6">
    <location>
        <begin position="26"/>
        <end position="442"/>
    </location>
</feature>
<evidence type="ECO:0000256" key="4">
    <source>
        <dbReference type="ARBA" id="ARBA00023136"/>
    </source>
</evidence>
<feature type="transmembrane region" description="Helical" evidence="5">
    <location>
        <begin position="384"/>
        <end position="408"/>
    </location>
</feature>
<feature type="transmembrane region" description="Helical" evidence="5">
    <location>
        <begin position="253"/>
        <end position="275"/>
    </location>
</feature>
<dbReference type="InterPro" id="IPR020846">
    <property type="entry name" value="MFS_dom"/>
</dbReference>
<evidence type="ECO:0000313" key="8">
    <source>
        <dbReference type="Proteomes" id="UP000023774"/>
    </source>
</evidence>
<keyword evidence="4 5" id="KW-0472">Membrane</keyword>
<dbReference type="PANTHER" id="PTHR23508:SF10">
    <property type="entry name" value="CARBOXYLIC ACID TRANSPORTER PROTEIN HOMOLOG"/>
    <property type="match status" value="1"/>
</dbReference>
<gene>
    <name evidence="7" type="ORF">F906_00021</name>
</gene>
<dbReference type="GO" id="GO:0046943">
    <property type="term" value="F:carboxylic acid transmembrane transporter activity"/>
    <property type="evidence" value="ECO:0007669"/>
    <property type="project" value="TreeGrafter"/>
</dbReference>
<feature type="transmembrane region" description="Helical" evidence="5">
    <location>
        <begin position="92"/>
        <end position="111"/>
    </location>
</feature>
<dbReference type="PATRIC" id="fig|1217709.3.peg.16"/>